<organism evidence="1 2">
    <name type="scientific">Sinobacterium caligoides</name>
    <dbReference type="NCBI Taxonomy" id="933926"/>
    <lineage>
        <taxon>Bacteria</taxon>
        <taxon>Pseudomonadati</taxon>
        <taxon>Pseudomonadota</taxon>
        <taxon>Gammaproteobacteria</taxon>
        <taxon>Cellvibrionales</taxon>
        <taxon>Spongiibacteraceae</taxon>
        <taxon>Sinobacterium</taxon>
    </lineage>
</organism>
<dbReference type="AlphaFoldDB" id="A0A3N2E0L0"/>
<keyword evidence="2" id="KW-1185">Reference proteome</keyword>
<evidence type="ECO:0000313" key="1">
    <source>
        <dbReference type="EMBL" id="ROS05661.1"/>
    </source>
</evidence>
<reference evidence="1 2" key="1">
    <citation type="submission" date="2018-11" db="EMBL/GenBank/DDBJ databases">
        <title>Genomic Encyclopedia of Type Strains, Phase IV (KMG-IV): sequencing the most valuable type-strain genomes for metagenomic binning, comparative biology and taxonomic classification.</title>
        <authorList>
            <person name="Goeker M."/>
        </authorList>
    </citation>
    <scope>NUCLEOTIDE SEQUENCE [LARGE SCALE GENOMIC DNA]</scope>
    <source>
        <strain evidence="1 2">DSM 100316</strain>
    </source>
</reference>
<comment type="caution">
    <text evidence="1">The sequence shown here is derived from an EMBL/GenBank/DDBJ whole genome shotgun (WGS) entry which is preliminary data.</text>
</comment>
<dbReference type="Proteomes" id="UP000275394">
    <property type="component" value="Unassembled WGS sequence"/>
</dbReference>
<dbReference type="InterPro" id="IPR018775">
    <property type="entry name" value="RlaP"/>
</dbReference>
<sequence length="271" mass="31260">MEANAFKSITTDIHSDIMARLIATEEEYNVRVLLAIESGSRAWGFASATSDYDVRFIYVHQRDWYLSVDAADKRDVIEYPIVDDIDINGWELRKALKLFNRSNPSFVEWINSPIVYRCEGGFADQARALLPKLYCVEKGIHHYRSMAKTNYRGYLQGDLVPYKKYLYVLRALLSVRWLERFATPAPIEFSTLLHRVVEDESLVGEINHLLARKRVAGERALSPTIKPINHFIETELLRLARYAGKYGRSNEHMDELNGLFRRTLAEGAEVL</sequence>
<dbReference type="PANTHER" id="PTHR34817:SF2">
    <property type="entry name" value="NUCLEOTIDYLTRANSFERASE"/>
    <property type="match status" value="1"/>
</dbReference>
<dbReference type="EMBL" id="RKHR01000003">
    <property type="protein sequence ID" value="ROS05661.1"/>
    <property type="molecule type" value="Genomic_DNA"/>
</dbReference>
<dbReference type="OrthoDB" id="9796845at2"/>
<proteinExistence type="predicted"/>
<evidence type="ECO:0008006" key="3">
    <source>
        <dbReference type="Google" id="ProtNLM"/>
    </source>
</evidence>
<protein>
    <recommendedName>
        <fullName evidence="3">Nucleotidyltransferase</fullName>
    </recommendedName>
</protein>
<evidence type="ECO:0000313" key="2">
    <source>
        <dbReference type="Proteomes" id="UP000275394"/>
    </source>
</evidence>
<name>A0A3N2E0L0_9GAMM</name>
<accession>A0A3N2E0L0</accession>
<gene>
    <name evidence="1" type="ORF">EDC56_1207</name>
</gene>
<dbReference type="Pfam" id="PF10127">
    <property type="entry name" value="RlaP"/>
    <property type="match status" value="1"/>
</dbReference>
<dbReference type="PANTHER" id="PTHR34817">
    <property type="entry name" value="NUCLEOTIDYLTRANSFERASE"/>
    <property type="match status" value="1"/>
</dbReference>
<dbReference type="RefSeq" id="WP_123711553.1">
    <property type="nucleotide sequence ID" value="NZ_RKHR01000003.1"/>
</dbReference>